<evidence type="ECO:0000313" key="2">
    <source>
        <dbReference type="Proteomes" id="UP000789920"/>
    </source>
</evidence>
<name>A0ACA9P2C5_9GLOM</name>
<evidence type="ECO:0000313" key="1">
    <source>
        <dbReference type="EMBL" id="CAG8681863.1"/>
    </source>
</evidence>
<sequence>MSNKRVYKRTAKNWSIVNFLNKSIKEPFKHKIDSYLKSIQIIIDSEQGERADRAKILHDNYKRASKAFLFKILEYVAWQRICSITACLSVAKKTTCLSVAKKTVRLFSTGPTEIPYRTASKEKYMKKQVHIYQPNLNAGTVINEINSGTLGSINSEAKITSKKRGYKAEKVVIYFEKVRNKESKEQANSKRMFMCDYKKYKKSYTKLDDSNKWKLTTRTVVEDALYAFGLHCKYEHLAHLFVLDPDNDTYLKENVFTKIELCEIRQFQVKEMLLMSLDLVKYINSFNLKTTSEIRKQIFSPDQIDQDFNRLRDFDRDWIRNTIHNLLQEYESNTLTKDHLELWILVHIWSFTDKVFNNIEKVKVVRGESCSLLSSAQKNRKRTMSRIANMKRKVLGKRGNMIIRKIIAEFGCAEAGRQFESENGTKLLHERGFKISKVMKDMFKYLYETFNQDDYKTCQLEMIGFLHT</sequence>
<reference evidence="1" key="1">
    <citation type="submission" date="2021-06" db="EMBL/GenBank/DDBJ databases">
        <authorList>
            <person name="Kallberg Y."/>
            <person name="Tangrot J."/>
            <person name="Rosling A."/>
        </authorList>
    </citation>
    <scope>NUCLEOTIDE SEQUENCE</scope>
    <source>
        <strain evidence="1">MA461A</strain>
    </source>
</reference>
<dbReference type="Proteomes" id="UP000789920">
    <property type="component" value="Unassembled WGS sequence"/>
</dbReference>
<proteinExistence type="predicted"/>
<comment type="caution">
    <text evidence="1">The sequence shown here is derived from an EMBL/GenBank/DDBJ whole genome shotgun (WGS) entry which is preliminary data.</text>
</comment>
<feature type="non-terminal residue" evidence="1">
    <location>
        <position position="468"/>
    </location>
</feature>
<protein>
    <submittedName>
        <fullName evidence="1">8217_t:CDS:1</fullName>
    </submittedName>
</protein>
<keyword evidence="2" id="KW-1185">Reference proteome</keyword>
<gene>
    <name evidence="1" type="ORF">RPERSI_LOCUS9153</name>
</gene>
<organism evidence="1 2">
    <name type="scientific">Racocetra persica</name>
    <dbReference type="NCBI Taxonomy" id="160502"/>
    <lineage>
        <taxon>Eukaryota</taxon>
        <taxon>Fungi</taxon>
        <taxon>Fungi incertae sedis</taxon>
        <taxon>Mucoromycota</taxon>
        <taxon>Glomeromycotina</taxon>
        <taxon>Glomeromycetes</taxon>
        <taxon>Diversisporales</taxon>
        <taxon>Gigasporaceae</taxon>
        <taxon>Racocetra</taxon>
    </lineage>
</organism>
<dbReference type="EMBL" id="CAJVQC010017054">
    <property type="protein sequence ID" value="CAG8681863.1"/>
    <property type="molecule type" value="Genomic_DNA"/>
</dbReference>
<accession>A0ACA9P2C5</accession>